<dbReference type="Gene3D" id="3.40.50.360">
    <property type="match status" value="1"/>
</dbReference>
<dbReference type="OrthoDB" id="6398207at2"/>
<dbReference type="GO" id="GO:0016491">
    <property type="term" value="F:oxidoreductase activity"/>
    <property type="evidence" value="ECO:0007669"/>
    <property type="project" value="InterPro"/>
</dbReference>
<dbReference type="KEGG" id="dmt:DESME_04845"/>
<accession>W0E6F8</accession>
<dbReference type="PANTHER" id="PTHR43278:SF2">
    <property type="entry name" value="IRON-SULFUR FLAVOPROTEIN"/>
    <property type="match status" value="1"/>
</dbReference>
<dbReference type="AlphaFoldDB" id="W0E6F8"/>
<dbReference type="RefSeq" id="WP_025248664.1">
    <property type="nucleotide sequence ID" value="NZ_CP007032.1"/>
</dbReference>
<evidence type="ECO:0000259" key="3">
    <source>
        <dbReference type="Pfam" id="PF03358"/>
    </source>
</evidence>
<dbReference type="Pfam" id="PF03358">
    <property type="entry name" value="FMN_red"/>
    <property type="match status" value="1"/>
</dbReference>
<dbReference type="STRING" id="871968.DESME_04845"/>
<evidence type="ECO:0000313" key="5">
    <source>
        <dbReference type="Proteomes" id="UP000010847"/>
    </source>
</evidence>
<evidence type="ECO:0000256" key="2">
    <source>
        <dbReference type="ARBA" id="ARBA00022643"/>
    </source>
</evidence>
<dbReference type="InterPro" id="IPR005025">
    <property type="entry name" value="FMN_Rdtase-like_dom"/>
</dbReference>
<keyword evidence="2" id="KW-0288">FMN</keyword>
<dbReference type="HOGENOM" id="CLU_050993_4_2_9"/>
<proteinExistence type="predicted"/>
<gene>
    <name evidence="4" type="ORF">DESME_04845</name>
</gene>
<evidence type="ECO:0000256" key="1">
    <source>
        <dbReference type="ARBA" id="ARBA00022630"/>
    </source>
</evidence>
<dbReference type="Proteomes" id="UP000010847">
    <property type="component" value="Chromosome"/>
</dbReference>
<sequence length="180" mass="19674">MMKKVLIISTSLRKDSNSEFLAKEFEKGAKEAGNEVEFISLAGKTISFCTGCLACQKTQKCVIKDDAVEIAEKVKEANVLVFATPIYYYEMSGQMKTLLDRCNPLFPSKYAFREVYLLTTAADGDESAMDGAVKGMQGWMDCFNKARLAGVVRGVGIGDGGEAKNHTNLLAKVYTLGKKV</sequence>
<protein>
    <submittedName>
        <fullName evidence="4">NADPH-dependent FMN reductase</fullName>
    </submittedName>
</protein>
<dbReference type="PANTHER" id="PTHR43278">
    <property type="entry name" value="NAD(P)H-DEPENDENT FMN-CONTAINING OXIDOREDUCTASE YWQN-RELATED"/>
    <property type="match status" value="1"/>
</dbReference>
<keyword evidence="5" id="KW-1185">Reference proteome</keyword>
<organism evidence="4 5">
    <name type="scientific">Desulfitobacterium metallireducens DSM 15288</name>
    <dbReference type="NCBI Taxonomy" id="871968"/>
    <lineage>
        <taxon>Bacteria</taxon>
        <taxon>Bacillati</taxon>
        <taxon>Bacillota</taxon>
        <taxon>Clostridia</taxon>
        <taxon>Eubacteriales</taxon>
        <taxon>Desulfitobacteriaceae</taxon>
        <taxon>Desulfitobacterium</taxon>
    </lineage>
</organism>
<dbReference type="InterPro" id="IPR051796">
    <property type="entry name" value="ISF_SsuE-like"/>
</dbReference>
<keyword evidence="1" id="KW-0285">Flavoprotein</keyword>
<reference evidence="4 5" key="1">
    <citation type="submission" date="2013-12" db="EMBL/GenBank/DDBJ databases">
        <authorList>
            <consortium name="DOE Joint Genome Institute"/>
            <person name="Smidt H."/>
            <person name="Huntemann M."/>
            <person name="Han J."/>
            <person name="Chen A."/>
            <person name="Kyrpides N."/>
            <person name="Mavromatis K."/>
            <person name="Markowitz V."/>
            <person name="Palaniappan K."/>
            <person name="Ivanova N."/>
            <person name="Schaumberg A."/>
            <person name="Pati A."/>
            <person name="Liolios K."/>
            <person name="Nordberg H.P."/>
            <person name="Cantor M.N."/>
            <person name="Hua S.X."/>
            <person name="Woyke T."/>
        </authorList>
    </citation>
    <scope>NUCLEOTIDE SEQUENCE [LARGE SCALE GENOMIC DNA]</scope>
    <source>
        <strain evidence="5">DSM 15288</strain>
    </source>
</reference>
<feature type="domain" description="NADPH-dependent FMN reductase-like" evidence="3">
    <location>
        <begin position="4"/>
        <end position="139"/>
    </location>
</feature>
<name>W0E6F8_9FIRM</name>
<dbReference type="SUPFAM" id="SSF52218">
    <property type="entry name" value="Flavoproteins"/>
    <property type="match status" value="1"/>
</dbReference>
<dbReference type="EMBL" id="CP007032">
    <property type="protein sequence ID" value="AHF06460.1"/>
    <property type="molecule type" value="Genomic_DNA"/>
</dbReference>
<dbReference type="InterPro" id="IPR029039">
    <property type="entry name" value="Flavoprotein-like_sf"/>
</dbReference>
<evidence type="ECO:0000313" key="4">
    <source>
        <dbReference type="EMBL" id="AHF06460.1"/>
    </source>
</evidence>
<dbReference type="eggNOG" id="COG0655">
    <property type="taxonomic scope" value="Bacteria"/>
</dbReference>